<dbReference type="PANTHER" id="PTHR11070">
    <property type="entry name" value="UVRD / RECB / PCRA DNA HELICASE FAMILY MEMBER"/>
    <property type="match status" value="1"/>
</dbReference>
<reference evidence="7 8" key="1">
    <citation type="submission" date="2014-11" db="EMBL/GenBank/DDBJ databases">
        <title>Genome sequencing of Pantoea rodasii ND03.</title>
        <authorList>
            <person name="Muhamad Yunos N.Y."/>
            <person name="Chan K.-G."/>
        </authorList>
    </citation>
    <scope>NUCLEOTIDE SEQUENCE [LARGE SCALE GENOMIC DNA]</scope>
    <source>
        <strain evidence="7 8">ND03</strain>
    </source>
</reference>
<feature type="domain" description="UvrD-like helicase ATP-binding" evidence="6">
    <location>
        <begin position="108"/>
        <end position="165"/>
    </location>
</feature>
<evidence type="ECO:0000256" key="3">
    <source>
        <dbReference type="ARBA" id="ARBA00022806"/>
    </source>
</evidence>
<keyword evidence="3" id="KW-0347">Helicase</keyword>
<evidence type="ECO:0000256" key="5">
    <source>
        <dbReference type="ARBA" id="ARBA00034923"/>
    </source>
</evidence>
<dbReference type="Proteomes" id="UP000030853">
    <property type="component" value="Unassembled WGS sequence"/>
</dbReference>
<dbReference type="GO" id="GO:0005829">
    <property type="term" value="C:cytosol"/>
    <property type="evidence" value="ECO:0007669"/>
    <property type="project" value="TreeGrafter"/>
</dbReference>
<dbReference type="SUPFAM" id="SSF52540">
    <property type="entry name" value="P-loop containing nucleoside triphosphate hydrolases"/>
    <property type="match status" value="1"/>
</dbReference>
<dbReference type="Gene3D" id="3.40.50.300">
    <property type="entry name" value="P-loop containing nucleotide triphosphate hydrolases"/>
    <property type="match status" value="1"/>
</dbReference>
<keyword evidence="2" id="KW-0378">Hydrolase</keyword>
<protein>
    <recommendedName>
        <fullName evidence="5">DNA 3'-5' helicase II</fullName>
    </recommendedName>
</protein>
<proteinExistence type="predicted"/>
<dbReference type="GO" id="GO:0043138">
    <property type="term" value="F:3'-5' DNA helicase activity"/>
    <property type="evidence" value="ECO:0007669"/>
    <property type="project" value="TreeGrafter"/>
</dbReference>
<dbReference type="GO" id="GO:0005524">
    <property type="term" value="F:ATP binding"/>
    <property type="evidence" value="ECO:0007669"/>
    <property type="project" value="UniProtKB-KW"/>
</dbReference>
<comment type="caution">
    <text evidence="7">The sequence shown here is derived from an EMBL/GenBank/DDBJ whole genome shotgun (WGS) entry which is preliminary data.</text>
</comment>
<evidence type="ECO:0000313" key="8">
    <source>
        <dbReference type="Proteomes" id="UP000030853"/>
    </source>
</evidence>
<evidence type="ECO:0000313" key="7">
    <source>
        <dbReference type="EMBL" id="KHJ65677.1"/>
    </source>
</evidence>
<dbReference type="EMBL" id="JTJJ01000116">
    <property type="protein sequence ID" value="KHJ65677.1"/>
    <property type="molecule type" value="Genomic_DNA"/>
</dbReference>
<dbReference type="AlphaFoldDB" id="A0A0B1R3B8"/>
<dbReference type="InterPro" id="IPR000212">
    <property type="entry name" value="DNA_helicase_UvrD/REP"/>
</dbReference>
<dbReference type="Pfam" id="PF00580">
    <property type="entry name" value="UvrD-helicase"/>
    <property type="match status" value="1"/>
</dbReference>
<accession>A0A0B1R3B8</accession>
<dbReference type="GO" id="GO:0003677">
    <property type="term" value="F:DNA binding"/>
    <property type="evidence" value="ECO:0007669"/>
    <property type="project" value="InterPro"/>
</dbReference>
<evidence type="ECO:0000256" key="2">
    <source>
        <dbReference type="ARBA" id="ARBA00022801"/>
    </source>
</evidence>
<dbReference type="GO" id="GO:0033202">
    <property type="term" value="C:DNA helicase complex"/>
    <property type="evidence" value="ECO:0007669"/>
    <property type="project" value="TreeGrafter"/>
</dbReference>
<sequence>MTVEAVLNAERGMIVAPAGCGKTHLIASVLREKPKRPYLVLTHTTAGVTALKKRLLRLEIPPSHYVVTTLDGWAVRVATNFPGLCPVGLPPESGTPYYNALRQSILMLLQSGNINRIIQASYSRLLVDEYQDCNVFQHRLIDTLAGILPTVVFGDPMQCIFSFSGPMPDWDKEVMTCFPQLAMLQTPWRWINAHTPALGEWLLDCRRALHDGQSIRLDSCPEHVTFNSLSGVMRTDFRAQQQAFYRLLRQNEGESILCLGNSSRPDVRHKFAQRLNGLDVVEPVELKDVLHMATSLDTYTGASTASTLLRAATKMMTNIETTATLHGVSTILAGRNRTPPTPVEVALLDLTLAPSRSTMHSALCALQEKPGVKIYRQGASRALKDALSLGISAPEKSLAECAAVIREQRRHRGDQRIPPRAIGSSLLLKGLECDHAVILDTASMSKNDLYVALSRGAKSIIVFSGSATYPL</sequence>
<gene>
    <name evidence="7" type="ORF">QU24_23300</name>
</gene>
<keyword evidence="1" id="KW-0547">Nucleotide-binding</keyword>
<dbReference type="InterPro" id="IPR014016">
    <property type="entry name" value="UvrD-like_ATP-bd"/>
</dbReference>
<dbReference type="RefSeq" id="WP_039336104.1">
    <property type="nucleotide sequence ID" value="NZ_JTJJ01000116.1"/>
</dbReference>
<dbReference type="GO" id="GO:0000725">
    <property type="term" value="P:recombinational repair"/>
    <property type="evidence" value="ECO:0007669"/>
    <property type="project" value="TreeGrafter"/>
</dbReference>
<evidence type="ECO:0000256" key="1">
    <source>
        <dbReference type="ARBA" id="ARBA00022741"/>
    </source>
</evidence>
<evidence type="ECO:0000256" key="4">
    <source>
        <dbReference type="ARBA" id="ARBA00022840"/>
    </source>
</evidence>
<dbReference type="GO" id="GO:0016787">
    <property type="term" value="F:hydrolase activity"/>
    <property type="evidence" value="ECO:0007669"/>
    <property type="project" value="UniProtKB-KW"/>
</dbReference>
<evidence type="ECO:0000259" key="6">
    <source>
        <dbReference type="Pfam" id="PF00580"/>
    </source>
</evidence>
<dbReference type="InterPro" id="IPR027417">
    <property type="entry name" value="P-loop_NTPase"/>
</dbReference>
<organism evidence="7 8">
    <name type="scientific">Pantoea rodasii</name>
    <dbReference type="NCBI Taxonomy" id="1076549"/>
    <lineage>
        <taxon>Bacteria</taxon>
        <taxon>Pseudomonadati</taxon>
        <taxon>Pseudomonadota</taxon>
        <taxon>Gammaproteobacteria</taxon>
        <taxon>Enterobacterales</taxon>
        <taxon>Erwiniaceae</taxon>
        <taxon>Pantoea</taxon>
    </lineage>
</organism>
<keyword evidence="4" id="KW-0067">ATP-binding</keyword>
<name>A0A0B1R3B8_9GAMM</name>
<dbReference type="PANTHER" id="PTHR11070:SF2">
    <property type="entry name" value="ATP-DEPENDENT DNA HELICASE SRS2"/>
    <property type="match status" value="1"/>
</dbReference>